<evidence type="ECO:0000256" key="1">
    <source>
        <dbReference type="ARBA" id="ARBA00004141"/>
    </source>
</evidence>
<dbReference type="EMBL" id="HG937692">
    <property type="protein sequence ID" value="CDP36815.1"/>
    <property type="molecule type" value="Genomic_DNA"/>
</dbReference>
<dbReference type="PANTHER" id="PTHR12570">
    <property type="match status" value="1"/>
</dbReference>
<gene>
    <name evidence="6" type="ORF">GNLVRS02_ARAD1B21626g</name>
</gene>
<dbReference type="GO" id="GO:0016020">
    <property type="term" value="C:membrane"/>
    <property type="evidence" value="ECO:0007669"/>
    <property type="project" value="UniProtKB-SubCell"/>
</dbReference>
<feature type="transmembrane region" description="Helical" evidence="5">
    <location>
        <begin position="261"/>
        <end position="280"/>
    </location>
</feature>
<comment type="subcellular location">
    <subcellularLocation>
        <location evidence="1">Membrane</location>
        <topology evidence="1">Multi-pass membrane protein</topology>
    </subcellularLocation>
</comment>
<evidence type="ECO:0000313" key="6">
    <source>
        <dbReference type="EMBL" id="CDP36815.1"/>
    </source>
</evidence>
<dbReference type="PhylomeDB" id="A0A060T6S6"/>
<feature type="transmembrane region" description="Helical" evidence="5">
    <location>
        <begin position="108"/>
        <end position="129"/>
    </location>
</feature>
<proteinExistence type="predicted"/>
<dbReference type="InterPro" id="IPR008521">
    <property type="entry name" value="Mg_trans_NIPA"/>
</dbReference>
<protein>
    <submittedName>
        <fullName evidence="6">ARAD1B21626p</fullName>
    </submittedName>
</protein>
<evidence type="ECO:0000256" key="2">
    <source>
        <dbReference type="ARBA" id="ARBA00022692"/>
    </source>
</evidence>
<feature type="transmembrane region" description="Helical" evidence="5">
    <location>
        <begin position="190"/>
        <end position="211"/>
    </location>
</feature>
<evidence type="ECO:0000256" key="3">
    <source>
        <dbReference type="ARBA" id="ARBA00022989"/>
    </source>
</evidence>
<dbReference type="GO" id="GO:0015095">
    <property type="term" value="F:magnesium ion transmembrane transporter activity"/>
    <property type="evidence" value="ECO:0007669"/>
    <property type="project" value="InterPro"/>
</dbReference>
<dbReference type="AlphaFoldDB" id="A0A060T6S6"/>
<keyword evidence="4 5" id="KW-0472">Membrane</keyword>
<feature type="transmembrane region" description="Helical" evidence="5">
    <location>
        <begin position="231"/>
        <end position="249"/>
    </location>
</feature>
<dbReference type="SUPFAM" id="SSF103481">
    <property type="entry name" value="Multidrug resistance efflux transporter EmrE"/>
    <property type="match status" value="1"/>
</dbReference>
<keyword evidence="2 5" id="KW-0812">Transmembrane</keyword>
<feature type="transmembrane region" description="Helical" evidence="5">
    <location>
        <begin position="80"/>
        <end position="101"/>
    </location>
</feature>
<organism evidence="6">
    <name type="scientific">Blastobotrys adeninivorans</name>
    <name type="common">Yeast</name>
    <name type="synonym">Arxula adeninivorans</name>
    <dbReference type="NCBI Taxonomy" id="409370"/>
    <lineage>
        <taxon>Eukaryota</taxon>
        <taxon>Fungi</taxon>
        <taxon>Dikarya</taxon>
        <taxon>Ascomycota</taxon>
        <taxon>Saccharomycotina</taxon>
        <taxon>Dipodascomycetes</taxon>
        <taxon>Dipodascales</taxon>
        <taxon>Trichomonascaceae</taxon>
        <taxon>Blastobotrys</taxon>
    </lineage>
</organism>
<feature type="transmembrane region" description="Helical" evidence="5">
    <location>
        <begin position="292"/>
        <end position="313"/>
    </location>
</feature>
<dbReference type="Gene3D" id="1.10.3730.20">
    <property type="match status" value="1"/>
</dbReference>
<name>A0A060T6S6_BLAAD</name>
<evidence type="ECO:0000256" key="4">
    <source>
        <dbReference type="ARBA" id="ARBA00023136"/>
    </source>
</evidence>
<sequence>MSDASKQSIAIGCLVGVISSATQAVGITLQRKSHILESDRPQGSHRRSALRSPMWRLGLFLFLLANIVGSSVQITALPLIILSPLQAIGLVFNSICATVLLHEPFTGLSILGTVLVSVGALLIAIFGAIPEPQHNLDELLELLGRKPLLVWMAMTGVVVCLVAATIRWLSNSAGTRISSLGLSVHTVRGALYGVISGILSAHSLLMAKSAVELAVRGFRDKQWDDYVRWQTWLIIAAFLTFALSQLYVLNCGMRLCSTSLLYPLVFCVYNIVTIINGLVYFNQASKLSMSQILLLVQGTVLVLLGVLCLSLRLEEHTPTQFNRKPSLRHPLYLSRDHDRERQPLVIDTRTSHINYSSTDQESPRYTSFRSLSGSSPAFHYEPISPFSAAPRHGRTRTLSLEQAEILDQLRQNANTNNG</sequence>
<evidence type="ECO:0000256" key="5">
    <source>
        <dbReference type="SAM" id="Phobius"/>
    </source>
</evidence>
<dbReference type="InterPro" id="IPR037185">
    <property type="entry name" value="EmrE-like"/>
</dbReference>
<accession>A0A060T6S6</accession>
<feature type="transmembrane region" description="Helical" evidence="5">
    <location>
        <begin position="149"/>
        <end position="169"/>
    </location>
</feature>
<dbReference type="Pfam" id="PF05653">
    <property type="entry name" value="Mg_trans_NIPA"/>
    <property type="match status" value="1"/>
</dbReference>
<reference evidence="6" key="2">
    <citation type="submission" date="2014-06" db="EMBL/GenBank/DDBJ databases">
        <title>The complete genome of Blastobotrys (Arxula) adeninivorans LS3 - a yeast of biotechnological interest.</title>
        <authorList>
            <person name="Kunze G."/>
            <person name="Gaillardin C."/>
            <person name="Czernicka M."/>
            <person name="Durrens P."/>
            <person name="Martin T."/>
            <person name="Boer E."/>
            <person name="Gabaldon T."/>
            <person name="Cruz J."/>
            <person name="Talla E."/>
            <person name="Marck C."/>
            <person name="Goffeau A."/>
            <person name="Barbe V."/>
            <person name="Baret P."/>
            <person name="Baronian K."/>
            <person name="Beier S."/>
            <person name="Bleykasten C."/>
            <person name="Bode R."/>
            <person name="Casaregola S."/>
            <person name="Despons L."/>
            <person name="Fairhead C."/>
            <person name="Giersberg M."/>
            <person name="Gierski P."/>
            <person name="Hahnel U."/>
            <person name="Hartmann A."/>
            <person name="Jankowska D."/>
            <person name="Jubin C."/>
            <person name="Jung P."/>
            <person name="Lafontaine I."/>
            <person name="Leh-Louis V."/>
            <person name="Lemaire M."/>
            <person name="Marcet-Houben M."/>
            <person name="Mascher M."/>
            <person name="Morel G."/>
            <person name="Richard G.-F."/>
            <person name="Riechen J."/>
            <person name="Sacerdot C."/>
            <person name="Sarkar A."/>
            <person name="Savel G."/>
            <person name="Schacherer J."/>
            <person name="Sherman D."/>
            <person name="Straub M.-L."/>
            <person name="Stein N."/>
            <person name="Thierry A."/>
            <person name="Trautwein-Schult A."/>
            <person name="Westhof E."/>
            <person name="Worch S."/>
            <person name="Dujon B."/>
            <person name="Souciet J.-L."/>
            <person name="Wincker P."/>
            <person name="Scholz U."/>
            <person name="Neuveglise N."/>
        </authorList>
    </citation>
    <scope>NUCLEOTIDE SEQUENCE</scope>
    <source>
        <strain evidence="6">LS3</strain>
    </source>
</reference>
<keyword evidence="3 5" id="KW-1133">Transmembrane helix</keyword>
<dbReference type="PANTHER" id="PTHR12570:SF86">
    <property type="entry name" value="ADR321CP"/>
    <property type="match status" value="1"/>
</dbReference>
<feature type="transmembrane region" description="Helical" evidence="5">
    <location>
        <begin position="54"/>
        <end position="74"/>
    </location>
</feature>
<reference evidence="6" key="1">
    <citation type="submission" date="2014-02" db="EMBL/GenBank/DDBJ databases">
        <authorList>
            <person name="Genoscope - CEA"/>
        </authorList>
    </citation>
    <scope>NUCLEOTIDE SEQUENCE</scope>
    <source>
        <strain evidence="6">LS3</strain>
    </source>
</reference>